<keyword evidence="5" id="KW-1185">Reference proteome</keyword>
<reference evidence="4" key="3">
    <citation type="submission" date="2022-06" db="UniProtKB">
        <authorList>
            <consortium name="EnsemblPlants"/>
        </authorList>
    </citation>
    <scope>IDENTIFICATION</scope>
</reference>
<dbReference type="AlphaFoldDB" id="A0A8R7R0D1"/>
<evidence type="ECO:0000313" key="5">
    <source>
        <dbReference type="Proteomes" id="UP000015106"/>
    </source>
</evidence>
<dbReference type="Gene3D" id="2.60.120.330">
    <property type="entry name" value="B-lactam Antibiotic, Isopenicillin N Synthase, Chain"/>
    <property type="match status" value="1"/>
</dbReference>
<keyword evidence="2" id="KW-0408">Iron</keyword>
<name>A0A8R7R0D1_TRIUA</name>
<dbReference type="Proteomes" id="UP000015106">
    <property type="component" value="Chromosome 7"/>
</dbReference>
<dbReference type="Gramene" id="TuG1812G0700001453.01.T01">
    <property type="protein sequence ID" value="TuG1812G0700001453.01.T01"/>
    <property type="gene ID" value="TuG1812G0700001453.01"/>
</dbReference>
<dbReference type="InterPro" id="IPR044861">
    <property type="entry name" value="IPNS-like_FE2OG_OXY"/>
</dbReference>
<evidence type="ECO:0000259" key="3">
    <source>
        <dbReference type="Pfam" id="PF03171"/>
    </source>
</evidence>
<dbReference type="InterPro" id="IPR050295">
    <property type="entry name" value="Plant_2OG-oxidoreductases"/>
</dbReference>
<dbReference type="Pfam" id="PF03171">
    <property type="entry name" value="2OG-FeII_Oxy"/>
    <property type="match status" value="1"/>
</dbReference>
<proteinExistence type="predicted"/>
<evidence type="ECO:0000313" key="4">
    <source>
        <dbReference type="EnsemblPlants" id="TuG1812G0700001453.01.T01"/>
    </source>
</evidence>
<sequence length="87" mass="9745">MDKDVAGLQVLRDGTWYNVPPMSNHTLLINVGVTMEIMTNGVFKGPIHRVVTNSEKDRISVALFYGLDPEKEFGPIAEMLTENQPTR</sequence>
<protein>
    <recommendedName>
        <fullName evidence="3">Isopenicillin N synthase-like Fe(2+) 2OG dioxygenase domain-containing protein</fullName>
    </recommendedName>
</protein>
<reference evidence="4" key="2">
    <citation type="submission" date="2018-03" db="EMBL/GenBank/DDBJ databases">
        <title>The Triticum urartu genome reveals the dynamic nature of wheat genome evolution.</title>
        <authorList>
            <person name="Ling H."/>
            <person name="Ma B."/>
            <person name="Shi X."/>
            <person name="Liu H."/>
            <person name="Dong L."/>
            <person name="Sun H."/>
            <person name="Cao Y."/>
            <person name="Gao Q."/>
            <person name="Zheng S."/>
            <person name="Li Y."/>
            <person name="Yu Y."/>
            <person name="Du H."/>
            <person name="Qi M."/>
            <person name="Li Y."/>
            <person name="Yu H."/>
            <person name="Cui Y."/>
            <person name="Wang N."/>
            <person name="Chen C."/>
            <person name="Wu H."/>
            <person name="Zhao Y."/>
            <person name="Zhang J."/>
            <person name="Li Y."/>
            <person name="Zhou W."/>
            <person name="Zhang B."/>
            <person name="Hu W."/>
            <person name="Eijk M."/>
            <person name="Tang J."/>
            <person name="Witsenboer H."/>
            <person name="Zhao S."/>
            <person name="Li Z."/>
            <person name="Zhang A."/>
            <person name="Wang D."/>
            <person name="Liang C."/>
        </authorList>
    </citation>
    <scope>NUCLEOTIDE SEQUENCE [LARGE SCALE GENOMIC DNA]</scope>
    <source>
        <strain evidence="4">cv. G1812</strain>
    </source>
</reference>
<keyword evidence="1" id="KW-0479">Metal-binding</keyword>
<dbReference type="PANTHER" id="PTHR47991">
    <property type="entry name" value="OXOGLUTARATE/IRON-DEPENDENT DIOXYGENASE"/>
    <property type="match status" value="1"/>
</dbReference>
<dbReference type="SUPFAM" id="SSF51197">
    <property type="entry name" value="Clavaminate synthase-like"/>
    <property type="match status" value="1"/>
</dbReference>
<reference evidence="5" key="1">
    <citation type="journal article" date="2013" name="Nature">
        <title>Draft genome of the wheat A-genome progenitor Triticum urartu.</title>
        <authorList>
            <person name="Ling H.Q."/>
            <person name="Zhao S."/>
            <person name="Liu D."/>
            <person name="Wang J."/>
            <person name="Sun H."/>
            <person name="Zhang C."/>
            <person name="Fan H."/>
            <person name="Li D."/>
            <person name="Dong L."/>
            <person name="Tao Y."/>
            <person name="Gao C."/>
            <person name="Wu H."/>
            <person name="Li Y."/>
            <person name="Cui Y."/>
            <person name="Guo X."/>
            <person name="Zheng S."/>
            <person name="Wang B."/>
            <person name="Yu K."/>
            <person name="Liang Q."/>
            <person name="Yang W."/>
            <person name="Lou X."/>
            <person name="Chen J."/>
            <person name="Feng M."/>
            <person name="Jian J."/>
            <person name="Zhang X."/>
            <person name="Luo G."/>
            <person name="Jiang Y."/>
            <person name="Liu J."/>
            <person name="Wang Z."/>
            <person name="Sha Y."/>
            <person name="Zhang B."/>
            <person name="Wu H."/>
            <person name="Tang D."/>
            <person name="Shen Q."/>
            <person name="Xue P."/>
            <person name="Zou S."/>
            <person name="Wang X."/>
            <person name="Liu X."/>
            <person name="Wang F."/>
            <person name="Yang Y."/>
            <person name="An X."/>
            <person name="Dong Z."/>
            <person name="Zhang K."/>
            <person name="Zhang X."/>
            <person name="Luo M.C."/>
            <person name="Dvorak J."/>
            <person name="Tong Y."/>
            <person name="Wang J."/>
            <person name="Yang H."/>
            <person name="Li Z."/>
            <person name="Wang D."/>
            <person name="Zhang A."/>
            <person name="Wang J."/>
        </authorList>
    </citation>
    <scope>NUCLEOTIDE SEQUENCE</scope>
    <source>
        <strain evidence="5">cv. G1812</strain>
    </source>
</reference>
<feature type="domain" description="Isopenicillin N synthase-like Fe(2+) 2OG dioxygenase" evidence="3">
    <location>
        <begin position="3"/>
        <end position="65"/>
    </location>
</feature>
<organism evidence="4 5">
    <name type="scientific">Triticum urartu</name>
    <name type="common">Red wild einkorn</name>
    <name type="synonym">Crithodium urartu</name>
    <dbReference type="NCBI Taxonomy" id="4572"/>
    <lineage>
        <taxon>Eukaryota</taxon>
        <taxon>Viridiplantae</taxon>
        <taxon>Streptophyta</taxon>
        <taxon>Embryophyta</taxon>
        <taxon>Tracheophyta</taxon>
        <taxon>Spermatophyta</taxon>
        <taxon>Magnoliopsida</taxon>
        <taxon>Liliopsida</taxon>
        <taxon>Poales</taxon>
        <taxon>Poaceae</taxon>
        <taxon>BOP clade</taxon>
        <taxon>Pooideae</taxon>
        <taxon>Triticodae</taxon>
        <taxon>Triticeae</taxon>
        <taxon>Triticinae</taxon>
        <taxon>Triticum</taxon>
    </lineage>
</organism>
<dbReference type="EnsemblPlants" id="TuG1812G0700001453.01.T01">
    <property type="protein sequence ID" value="TuG1812G0700001453.01.T01"/>
    <property type="gene ID" value="TuG1812G0700001453.01"/>
</dbReference>
<evidence type="ECO:0000256" key="1">
    <source>
        <dbReference type="ARBA" id="ARBA00022723"/>
    </source>
</evidence>
<dbReference type="InterPro" id="IPR027443">
    <property type="entry name" value="IPNS-like_sf"/>
</dbReference>
<accession>A0A8R7R0D1</accession>
<evidence type="ECO:0000256" key="2">
    <source>
        <dbReference type="ARBA" id="ARBA00023004"/>
    </source>
</evidence>
<dbReference type="GO" id="GO:0046872">
    <property type="term" value="F:metal ion binding"/>
    <property type="evidence" value="ECO:0007669"/>
    <property type="project" value="UniProtKB-KW"/>
</dbReference>